<keyword evidence="1" id="KW-0472">Membrane</keyword>
<accession>A0AAN7BNQ7</accession>
<keyword evidence="1" id="KW-0812">Transmembrane</keyword>
<proteinExistence type="predicted"/>
<sequence length="276" mass="31432">MIMVLGITGTGKSTFINFLKPDSVQVGNTLESGKIQFLECKRENNLSEVFPTVDTPGFDDSKLSDAAIFTQIAEYLAAQFSLGIPLRGMIYIHQIQGTRMRGSEKQSLKTFERLCQGPTNLRNVMFLTTGWDSFQDPRILARREQELIKKYWTPMMQRGARVERFPETQDQAKHLIMKLVSEGEDLVFDIQPELLMQEKRTSGASMAEWYKEHFGQEMDKSIGARIQEKIRKEKNKLRYKLSALKGSRALIQVFSSVVGIILVSLNFFTIFGAIGM</sequence>
<evidence type="ECO:0000313" key="2">
    <source>
        <dbReference type="EMBL" id="KAK4226708.1"/>
    </source>
</evidence>
<dbReference type="InterPro" id="IPR027417">
    <property type="entry name" value="P-loop_NTPase"/>
</dbReference>
<evidence type="ECO:0000256" key="1">
    <source>
        <dbReference type="SAM" id="Phobius"/>
    </source>
</evidence>
<dbReference type="AlphaFoldDB" id="A0AAN7BNQ7"/>
<reference evidence="2" key="1">
    <citation type="journal article" date="2023" name="Mol. Phylogenet. Evol.">
        <title>Genome-scale phylogeny and comparative genomics of the fungal order Sordariales.</title>
        <authorList>
            <person name="Hensen N."/>
            <person name="Bonometti L."/>
            <person name="Westerberg I."/>
            <person name="Brannstrom I.O."/>
            <person name="Guillou S."/>
            <person name="Cros-Aarteil S."/>
            <person name="Calhoun S."/>
            <person name="Haridas S."/>
            <person name="Kuo A."/>
            <person name="Mondo S."/>
            <person name="Pangilinan J."/>
            <person name="Riley R."/>
            <person name="LaButti K."/>
            <person name="Andreopoulos B."/>
            <person name="Lipzen A."/>
            <person name="Chen C."/>
            <person name="Yan M."/>
            <person name="Daum C."/>
            <person name="Ng V."/>
            <person name="Clum A."/>
            <person name="Steindorff A."/>
            <person name="Ohm R.A."/>
            <person name="Martin F."/>
            <person name="Silar P."/>
            <person name="Natvig D.O."/>
            <person name="Lalanne C."/>
            <person name="Gautier V."/>
            <person name="Ament-Velasquez S.L."/>
            <person name="Kruys A."/>
            <person name="Hutchinson M.I."/>
            <person name="Powell A.J."/>
            <person name="Barry K."/>
            <person name="Miller A.N."/>
            <person name="Grigoriev I.V."/>
            <person name="Debuchy R."/>
            <person name="Gladieux P."/>
            <person name="Hiltunen Thoren M."/>
            <person name="Johannesson H."/>
        </authorList>
    </citation>
    <scope>NUCLEOTIDE SEQUENCE</scope>
    <source>
        <strain evidence="2">CBS 990.96</strain>
    </source>
</reference>
<dbReference type="Proteomes" id="UP001301958">
    <property type="component" value="Unassembled WGS sequence"/>
</dbReference>
<keyword evidence="3" id="KW-1185">Reference proteome</keyword>
<dbReference type="EMBL" id="MU865343">
    <property type="protein sequence ID" value="KAK4226708.1"/>
    <property type="molecule type" value="Genomic_DNA"/>
</dbReference>
<gene>
    <name evidence="2" type="ORF">QBC38DRAFT_418468</name>
</gene>
<reference evidence="2" key="2">
    <citation type="submission" date="2023-05" db="EMBL/GenBank/DDBJ databases">
        <authorList>
            <consortium name="Lawrence Berkeley National Laboratory"/>
            <person name="Steindorff A."/>
            <person name="Hensen N."/>
            <person name="Bonometti L."/>
            <person name="Westerberg I."/>
            <person name="Brannstrom I.O."/>
            <person name="Guillou S."/>
            <person name="Cros-Aarteil S."/>
            <person name="Calhoun S."/>
            <person name="Haridas S."/>
            <person name="Kuo A."/>
            <person name="Mondo S."/>
            <person name="Pangilinan J."/>
            <person name="Riley R."/>
            <person name="Labutti K."/>
            <person name="Andreopoulos B."/>
            <person name="Lipzen A."/>
            <person name="Chen C."/>
            <person name="Yanf M."/>
            <person name="Daum C."/>
            <person name="Ng V."/>
            <person name="Clum A."/>
            <person name="Ohm R."/>
            <person name="Martin F."/>
            <person name="Silar P."/>
            <person name="Natvig D."/>
            <person name="Lalanne C."/>
            <person name="Gautier V."/>
            <person name="Ament-Velasquez S.L."/>
            <person name="Kruys A."/>
            <person name="Hutchinson M.I."/>
            <person name="Powell A.J."/>
            <person name="Barry K."/>
            <person name="Miller A.N."/>
            <person name="Grigoriev I.V."/>
            <person name="Debuchy R."/>
            <person name="Gladieux P."/>
            <person name="Thoren M.H."/>
            <person name="Johannesson H."/>
        </authorList>
    </citation>
    <scope>NUCLEOTIDE SEQUENCE</scope>
    <source>
        <strain evidence="2">CBS 990.96</strain>
    </source>
</reference>
<organism evidence="2 3">
    <name type="scientific">Podospora fimiseda</name>
    <dbReference type="NCBI Taxonomy" id="252190"/>
    <lineage>
        <taxon>Eukaryota</taxon>
        <taxon>Fungi</taxon>
        <taxon>Dikarya</taxon>
        <taxon>Ascomycota</taxon>
        <taxon>Pezizomycotina</taxon>
        <taxon>Sordariomycetes</taxon>
        <taxon>Sordariomycetidae</taxon>
        <taxon>Sordariales</taxon>
        <taxon>Podosporaceae</taxon>
        <taxon>Podospora</taxon>
    </lineage>
</organism>
<dbReference type="SUPFAM" id="SSF52540">
    <property type="entry name" value="P-loop containing nucleoside triphosphate hydrolases"/>
    <property type="match status" value="1"/>
</dbReference>
<protein>
    <recommendedName>
        <fullName evidence="4">G domain-containing protein</fullName>
    </recommendedName>
</protein>
<keyword evidence="1" id="KW-1133">Transmembrane helix</keyword>
<evidence type="ECO:0008006" key="4">
    <source>
        <dbReference type="Google" id="ProtNLM"/>
    </source>
</evidence>
<feature type="transmembrane region" description="Helical" evidence="1">
    <location>
        <begin position="249"/>
        <end position="274"/>
    </location>
</feature>
<name>A0AAN7BNQ7_9PEZI</name>
<comment type="caution">
    <text evidence="2">The sequence shown here is derived from an EMBL/GenBank/DDBJ whole genome shotgun (WGS) entry which is preliminary data.</text>
</comment>
<evidence type="ECO:0000313" key="3">
    <source>
        <dbReference type="Proteomes" id="UP001301958"/>
    </source>
</evidence>
<dbReference type="Gene3D" id="3.40.50.300">
    <property type="entry name" value="P-loop containing nucleotide triphosphate hydrolases"/>
    <property type="match status" value="1"/>
</dbReference>